<evidence type="ECO:0000313" key="1">
    <source>
        <dbReference type="EMBL" id="CBI04467.1"/>
    </source>
</evidence>
<comment type="caution">
    <text evidence="1">The sequence shown here is derived from an EMBL/GenBank/DDBJ whole genome shotgun (WGS) entry which is preliminary data.</text>
</comment>
<organism evidence="1">
    <name type="scientific">mine drainage metagenome</name>
    <dbReference type="NCBI Taxonomy" id="410659"/>
    <lineage>
        <taxon>unclassified sequences</taxon>
        <taxon>metagenomes</taxon>
        <taxon>ecological metagenomes</taxon>
    </lineage>
</organism>
<protein>
    <submittedName>
        <fullName evidence="1">Uncharacterized protein</fullName>
    </submittedName>
</protein>
<proteinExistence type="predicted"/>
<sequence>MRTLPSQEKDTENPEWTTADFAKAMPFSGLSDGLRAKLSVCGTQKTRIKERVSIRLSGEVVARFRASGSGAGKPV</sequence>
<gene>
    <name evidence="1" type="ORF">CARN5_2033</name>
</gene>
<accession>E6QB91</accession>
<reference evidence="1" key="1">
    <citation type="submission" date="2009-10" db="EMBL/GenBank/DDBJ databases">
        <title>Diversity of trophic interactions inside an arsenic-rich microbial ecosystem.</title>
        <authorList>
            <person name="Bertin P.N."/>
            <person name="Heinrich-Salmeron A."/>
            <person name="Pelletier E."/>
            <person name="Goulhen-Chollet F."/>
            <person name="Arsene-Ploetze F."/>
            <person name="Gallien S."/>
            <person name="Calteau A."/>
            <person name="Vallenet D."/>
            <person name="Casiot C."/>
            <person name="Chane-Woon-Ming B."/>
            <person name="Giloteaux L."/>
            <person name="Barakat M."/>
            <person name="Bonnefoy V."/>
            <person name="Bruneel O."/>
            <person name="Chandler M."/>
            <person name="Cleiss J."/>
            <person name="Duran R."/>
            <person name="Elbaz-Poulichet F."/>
            <person name="Fonknechten N."/>
            <person name="Lauga B."/>
            <person name="Mornico D."/>
            <person name="Ortet P."/>
            <person name="Schaeffer C."/>
            <person name="Siguier P."/>
            <person name="Alexander Thil Smith A."/>
            <person name="Van Dorsselaer A."/>
            <person name="Weissenbach J."/>
            <person name="Medigue C."/>
            <person name="Le Paslier D."/>
        </authorList>
    </citation>
    <scope>NUCLEOTIDE SEQUENCE</scope>
</reference>
<name>E6QB91_9ZZZZ</name>
<dbReference type="AlphaFoldDB" id="E6QB91"/>
<dbReference type="InterPro" id="IPR025528">
    <property type="entry name" value="BrnA_antitoxin"/>
</dbReference>
<dbReference type="Pfam" id="PF14384">
    <property type="entry name" value="BrnA_antitoxin"/>
    <property type="match status" value="1"/>
</dbReference>
<dbReference type="EMBL" id="CABP01000068">
    <property type="protein sequence ID" value="CBI04467.1"/>
    <property type="molecule type" value="Genomic_DNA"/>
</dbReference>